<dbReference type="OrthoDB" id="5422579at2759"/>
<evidence type="ECO:0000313" key="2">
    <source>
        <dbReference type="Proteomes" id="UP000738349"/>
    </source>
</evidence>
<dbReference type="SUPFAM" id="SSF52047">
    <property type="entry name" value="RNI-like"/>
    <property type="match status" value="1"/>
</dbReference>
<accession>A0A9P9ILG0</accession>
<dbReference type="Gene3D" id="3.80.10.10">
    <property type="entry name" value="Ribonuclease Inhibitor"/>
    <property type="match status" value="1"/>
</dbReference>
<reference evidence="1" key="1">
    <citation type="journal article" date="2021" name="Nat. Commun.">
        <title>Genetic determinants of endophytism in the Arabidopsis root mycobiome.</title>
        <authorList>
            <person name="Mesny F."/>
            <person name="Miyauchi S."/>
            <person name="Thiergart T."/>
            <person name="Pickel B."/>
            <person name="Atanasova L."/>
            <person name="Karlsson M."/>
            <person name="Huettel B."/>
            <person name="Barry K.W."/>
            <person name="Haridas S."/>
            <person name="Chen C."/>
            <person name="Bauer D."/>
            <person name="Andreopoulos W."/>
            <person name="Pangilinan J."/>
            <person name="LaButti K."/>
            <person name="Riley R."/>
            <person name="Lipzen A."/>
            <person name="Clum A."/>
            <person name="Drula E."/>
            <person name="Henrissat B."/>
            <person name="Kohler A."/>
            <person name="Grigoriev I.V."/>
            <person name="Martin F.M."/>
            <person name="Hacquard S."/>
        </authorList>
    </citation>
    <scope>NUCLEOTIDE SEQUENCE</scope>
    <source>
        <strain evidence="1">MPI-CAGE-AT-0147</strain>
    </source>
</reference>
<dbReference type="EMBL" id="JAGMUV010000021">
    <property type="protein sequence ID" value="KAH7124756.1"/>
    <property type="molecule type" value="Genomic_DNA"/>
</dbReference>
<dbReference type="Proteomes" id="UP000738349">
    <property type="component" value="Unassembled WGS sequence"/>
</dbReference>
<comment type="caution">
    <text evidence="1">The sequence shown here is derived from an EMBL/GenBank/DDBJ whole genome shotgun (WGS) entry which is preliminary data.</text>
</comment>
<dbReference type="InterPro" id="IPR032675">
    <property type="entry name" value="LRR_dom_sf"/>
</dbReference>
<protein>
    <recommendedName>
        <fullName evidence="3">F-box domain-containing protein</fullName>
    </recommendedName>
</protein>
<proteinExistence type="predicted"/>
<organism evidence="1 2">
    <name type="scientific">Dactylonectria macrodidyma</name>
    <dbReference type="NCBI Taxonomy" id="307937"/>
    <lineage>
        <taxon>Eukaryota</taxon>
        <taxon>Fungi</taxon>
        <taxon>Dikarya</taxon>
        <taxon>Ascomycota</taxon>
        <taxon>Pezizomycotina</taxon>
        <taxon>Sordariomycetes</taxon>
        <taxon>Hypocreomycetidae</taxon>
        <taxon>Hypocreales</taxon>
        <taxon>Nectriaceae</taxon>
        <taxon>Dactylonectria</taxon>
    </lineage>
</organism>
<keyword evidence="2" id="KW-1185">Reference proteome</keyword>
<gene>
    <name evidence="1" type="ORF">EDB81DRAFT_860942</name>
</gene>
<name>A0A9P9ILG0_9HYPO</name>
<evidence type="ECO:0008006" key="3">
    <source>
        <dbReference type="Google" id="ProtNLM"/>
    </source>
</evidence>
<sequence length="425" mass="47730">MPGLTGLPNEVLLHIAQFPPGIAIKALRLSSTQLHRAASPFLFRVLYLSCHPLDIEVFHLVLANPVLISGVEELVIMKSSSSMIRLSHPRSLTGARFASWPCKRNYFGHIGASHTSRMMMALSHHRNRRVDADVAALTDALPRMPSPRKLILTNRTVDECPPSGPQSQESSSPTVKLWRRCGQEYKATTVSSQLTIDTLNDEVRADLPYLMGHEEYIIRLEAENRIREAAGRVVRVARGLRVALVALANPGLRSRLTEFRIDPSRDIIRDGYQPVFYQPGLACTIFDNRSPVPDQLTSLLGFCSHLTTLHLSLSNSGASQAQHVIEQGNVARVLAALPNLQELFLEVHTMQIWLAIPQDMVYTKLRRVRIACSDVWPKKFMSFIRQHVATLEELCLEHCGVTYDALNPWRVFEREELVSPEEIGT</sequence>
<dbReference type="AlphaFoldDB" id="A0A9P9ILG0"/>
<evidence type="ECO:0000313" key="1">
    <source>
        <dbReference type="EMBL" id="KAH7124756.1"/>
    </source>
</evidence>